<keyword evidence="3" id="KW-1185">Reference proteome</keyword>
<proteinExistence type="predicted"/>
<dbReference type="Proteomes" id="UP001597399">
    <property type="component" value="Unassembled WGS sequence"/>
</dbReference>
<dbReference type="PANTHER" id="PTHR31151:SF0">
    <property type="entry name" value="PROLINE-TRNA LIGASE (DUF1680)"/>
    <property type="match status" value="1"/>
</dbReference>
<dbReference type="PANTHER" id="PTHR31151">
    <property type="entry name" value="PROLINE-TRNA LIGASE (DUF1680)"/>
    <property type="match status" value="1"/>
</dbReference>
<evidence type="ECO:0000259" key="1">
    <source>
        <dbReference type="Pfam" id="PF07944"/>
    </source>
</evidence>
<organism evidence="2 3">
    <name type="scientific">Sporolactobacillus shoreicorticis</name>
    <dbReference type="NCBI Taxonomy" id="1923877"/>
    <lineage>
        <taxon>Bacteria</taxon>
        <taxon>Bacillati</taxon>
        <taxon>Bacillota</taxon>
        <taxon>Bacilli</taxon>
        <taxon>Bacillales</taxon>
        <taxon>Sporolactobacillaceae</taxon>
        <taxon>Sporolactobacillus</taxon>
    </lineage>
</organism>
<dbReference type="InterPro" id="IPR012878">
    <property type="entry name" value="Beta-AFase-like_GH127_cat"/>
</dbReference>
<comment type="caution">
    <text evidence="2">The sequence shown here is derived from an EMBL/GenBank/DDBJ whole genome shotgun (WGS) entry which is preliminary data.</text>
</comment>
<evidence type="ECO:0000313" key="2">
    <source>
        <dbReference type="EMBL" id="MFD2693115.1"/>
    </source>
</evidence>
<evidence type="ECO:0000313" key="3">
    <source>
        <dbReference type="Proteomes" id="UP001597399"/>
    </source>
</evidence>
<reference evidence="3" key="1">
    <citation type="journal article" date="2019" name="Int. J. Syst. Evol. Microbiol.">
        <title>The Global Catalogue of Microorganisms (GCM) 10K type strain sequencing project: providing services to taxonomists for standard genome sequencing and annotation.</title>
        <authorList>
            <consortium name="The Broad Institute Genomics Platform"/>
            <consortium name="The Broad Institute Genome Sequencing Center for Infectious Disease"/>
            <person name="Wu L."/>
            <person name="Ma J."/>
        </authorList>
    </citation>
    <scope>NUCLEOTIDE SEQUENCE [LARGE SCALE GENOMIC DNA]</scope>
    <source>
        <strain evidence="3">TISTR 2466</strain>
    </source>
</reference>
<name>A0ABW5S002_9BACL</name>
<dbReference type="EMBL" id="JBHUMQ010000015">
    <property type="protein sequence ID" value="MFD2693115.1"/>
    <property type="molecule type" value="Genomic_DNA"/>
</dbReference>
<accession>A0ABW5S002</accession>
<protein>
    <submittedName>
        <fullName evidence="2">Beta-L-arabinofuranosidase domain-containing protein</fullName>
    </submittedName>
</protein>
<sequence length="221" mass="24682">MTDSEIIRAQTNTVNYLLKLEPERFLHEMYKVAGLEPPTEEGYQGWERSDRVNFRGHFFGHYISALAQAVDVVSDCETQRMLMDKLHIAIEGIAAAQTNYAIKHPEHCGYVSAFREVALDEVEGRDVSVDQKENVLVPWYCLHKIFAGLIDTHEAVNDRDPVLSSVALDAASATNCLASGFPVLKKTLFSHLTMKCMTSGMASISQSNRLTLPTHQKVSPK</sequence>
<feature type="domain" description="Non-reducing end beta-L-arabinofuranosidase-like GH127 catalytic" evidence="1">
    <location>
        <begin position="2"/>
        <end position="160"/>
    </location>
</feature>
<dbReference type="RefSeq" id="WP_381531409.1">
    <property type="nucleotide sequence ID" value="NZ_JBHUMQ010000015.1"/>
</dbReference>
<gene>
    <name evidence="2" type="ORF">ACFSUE_05640</name>
</gene>
<dbReference type="Pfam" id="PF07944">
    <property type="entry name" value="Beta-AFase-like_GH127_cat"/>
    <property type="match status" value="1"/>
</dbReference>